<dbReference type="SUPFAM" id="SSF110997">
    <property type="entry name" value="Sporulation related repeat"/>
    <property type="match status" value="1"/>
</dbReference>
<dbReference type="EMBL" id="JBDIZK010000006">
    <property type="protein sequence ID" value="MEN3747795.1"/>
    <property type="molecule type" value="Genomic_DNA"/>
</dbReference>
<keyword evidence="4" id="KW-1185">Reference proteome</keyword>
<comment type="caution">
    <text evidence="3">The sequence shown here is derived from an EMBL/GenBank/DDBJ whole genome shotgun (WGS) entry which is preliminary data.</text>
</comment>
<dbReference type="PROSITE" id="PS51724">
    <property type="entry name" value="SPOR"/>
    <property type="match status" value="1"/>
</dbReference>
<dbReference type="Pfam" id="PF05036">
    <property type="entry name" value="SPOR"/>
    <property type="match status" value="1"/>
</dbReference>
<dbReference type="Gene3D" id="2.40.40.10">
    <property type="entry name" value="RlpA-like domain"/>
    <property type="match status" value="1"/>
</dbReference>
<organism evidence="3 4">
    <name type="scientific">Sphingomonas rustica</name>
    <dbReference type="NCBI Taxonomy" id="3103142"/>
    <lineage>
        <taxon>Bacteria</taxon>
        <taxon>Pseudomonadati</taxon>
        <taxon>Pseudomonadota</taxon>
        <taxon>Alphaproteobacteria</taxon>
        <taxon>Sphingomonadales</taxon>
        <taxon>Sphingomonadaceae</taxon>
        <taxon>Sphingomonas</taxon>
    </lineage>
</organism>
<evidence type="ECO:0000313" key="3">
    <source>
        <dbReference type="EMBL" id="MEN3747795.1"/>
    </source>
</evidence>
<dbReference type="InterPro" id="IPR036908">
    <property type="entry name" value="RlpA-like_sf"/>
</dbReference>
<dbReference type="PANTHER" id="PTHR34183:SF8">
    <property type="entry name" value="ENDOLYTIC PEPTIDOGLYCAN TRANSGLYCOSYLASE RLPA-RELATED"/>
    <property type="match status" value="1"/>
</dbReference>
<dbReference type="InterPro" id="IPR007730">
    <property type="entry name" value="SPOR-like_dom"/>
</dbReference>
<proteinExistence type="predicted"/>
<feature type="region of interest" description="Disordered" evidence="1">
    <location>
        <begin position="1"/>
        <end position="104"/>
    </location>
</feature>
<gene>
    <name evidence="3" type="ORF">TPR58_11500</name>
</gene>
<feature type="compositionally biased region" description="Low complexity" evidence="1">
    <location>
        <begin position="89"/>
        <end position="98"/>
    </location>
</feature>
<evidence type="ECO:0000256" key="1">
    <source>
        <dbReference type="SAM" id="MobiDB-lite"/>
    </source>
</evidence>
<dbReference type="Proteomes" id="UP001427805">
    <property type="component" value="Unassembled WGS sequence"/>
</dbReference>
<accession>A0ABV0B9G5</accession>
<evidence type="ECO:0000313" key="4">
    <source>
        <dbReference type="Proteomes" id="UP001427805"/>
    </source>
</evidence>
<sequence length="339" mass="34064">MLSACGGGYGYGPRAASAPPPQPAAAGSGEPSLAPIAASAPVDDYDPWAEPVRAQPGQDAAGTSYSRPGTRPASAPAPAQDGWRDPTLGAAGPAASSRGSDRYDRVGQAAIRPVEGGEATAGAVVALSPTLAEGSFVEVTSLDTGKTILVLVTGTSGQPATQPAPLIELSPAAARLLGATRDTVAVRVRRSTPTAGDQAALFAGRPAGERPDTPPVLLNALRRQLADETRAAPPAPATTGRQPVRAYVQQSTRGTAPTSAPARSTAPAARGGRYYVQVAALSNAANAQALARRLGGFVTPGGGLNRVQLGPFATAAEAGRGRARAAQAGFGDARVFTRR</sequence>
<feature type="compositionally biased region" description="Gly residues" evidence="1">
    <location>
        <begin position="1"/>
        <end position="11"/>
    </location>
</feature>
<dbReference type="InterPro" id="IPR036680">
    <property type="entry name" value="SPOR-like_sf"/>
</dbReference>
<dbReference type="PANTHER" id="PTHR34183">
    <property type="entry name" value="ENDOLYTIC PEPTIDOGLYCAN TRANSGLYCOSYLASE RLPA"/>
    <property type="match status" value="1"/>
</dbReference>
<feature type="region of interest" description="Disordered" evidence="1">
    <location>
        <begin position="230"/>
        <end position="268"/>
    </location>
</feature>
<reference evidence="3 4" key="1">
    <citation type="submission" date="2024-05" db="EMBL/GenBank/DDBJ databases">
        <title>Sphingomonas sp. HF-S3 16S ribosomal RNA gene Genome sequencing and assembly.</title>
        <authorList>
            <person name="Lee H."/>
        </authorList>
    </citation>
    <scope>NUCLEOTIDE SEQUENCE [LARGE SCALE GENOMIC DNA]</scope>
    <source>
        <strain evidence="3 4">HF-S3</strain>
    </source>
</reference>
<feature type="compositionally biased region" description="Low complexity" evidence="1">
    <location>
        <begin position="254"/>
        <end position="268"/>
    </location>
</feature>
<dbReference type="Gene3D" id="3.30.70.1070">
    <property type="entry name" value="Sporulation related repeat"/>
    <property type="match status" value="1"/>
</dbReference>
<protein>
    <submittedName>
        <fullName evidence="3">SPOR domain-containing protein</fullName>
    </submittedName>
</protein>
<feature type="domain" description="SPOR" evidence="2">
    <location>
        <begin position="268"/>
        <end position="339"/>
    </location>
</feature>
<name>A0ABV0B9G5_9SPHN</name>
<evidence type="ECO:0000259" key="2">
    <source>
        <dbReference type="PROSITE" id="PS51724"/>
    </source>
</evidence>